<dbReference type="EMBL" id="JAIWYP010000012">
    <property type="protein sequence ID" value="KAH3725460.1"/>
    <property type="molecule type" value="Genomic_DNA"/>
</dbReference>
<evidence type="ECO:0000313" key="1">
    <source>
        <dbReference type="EMBL" id="KAH3725460.1"/>
    </source>
</evidence>
<proteinExistence type="predicted"/>
<dbReference type="AlphaFoldDB" id="A0A9D4CHL9"/>
<gene>
    <name evidence="1" type="ORF">DPMN_051304</name>
</gene>
<organism evidence="1 2">
    <name type="scientific">Dreissena polymorpha</name>
    <name type="common">Zebra mussel</name>
    <name type="synonym">Mytilus polymorpha</name>
    <dbReference type="NCBI Taxonomy" id="45954"/>
    <lineage>
        <taxon>Eukaryota</taxon>
        <taxon>Metazoa</taxon>
        <taxon>Spiralia</taxon>
        <taxon>Lophotrochozoa</taxon>
        <taxon>Mollusca</taxon>
        <taxon>Bivalvia</taxon>
        <taxon>Autobranchia</taxon>
        <taxon>Heteroconchia</taxon>
        <taxon>Euheterodonta</taxon>
        <taxon>Imparidentia</taxon>
        <taxon>Neoheterodontei</taxon>
        <taxon>Myida</taxon>
        <taxon>Dreissenoidea</taxon>
        <taxon>Dreissenidae</taxon>
        <taxon>Dreissena</taxon>
    </lineage>
</organism>
<reference evidence="1" key="2">
    <citation type="submission" date="2020-11" db="EMBL/GenBank/DDBJ databases">
        <authorList>
            <person name="McCartney M.A."/>
            <person name="Auch B."/>
            <person name="Kono T."/>
            <person name="Mallez S."/>
            <person name="Becker A."/>
            <person name="Gohl D.M."/>
            <person name="Silverstein K.A.T."/>
            <person name="Koren S."/>
            <person name="Bechman K.B."/>
            <person name="Herman A."/>
            <person name="Abrahante J.E."/>
            <person name="Garbe J."/>
        </authorList>
    </citation>
    <scope>NUCLEOTIDE SEQUENCE</scope>
    <source>
        <strain evidence="1">Duluth1</strain>
        <tissue evidence="1">Whole animal</tissue>
    </source>
</reference>
<accession>A0A9D4CHL9</accession>
<name>A0A9D4CHL9_DREPO</name>
<keyword evidence="2" id="KW-1185">Reference proteome</keyword>
<sequence length="59" mass="6566">MELCGNYRTIILISHPSKFMLCMILSRLKVSGETAGGIAGYTESWAEHSGTDLQLHRLQ</sequence>
<evidence type="ECO:0000313" key="2">
    <source>
        <dbReference type="Proteomes" id="UP000828390"/>
    </source>
</evidence>
<comment type="caution">
    <text evidence="1">The sequence shown here is derived from an EMBL/GenBank/DDBJ whole genome shotgun (WGS) entry which is preliminary data.</text>
</comment>
<reference evidence="1" key="1">
    <citation type="journal article" date="2019" name="bioRxiv">
        <title>The Genome of the Zebra Mussel, Dreissena polymorpha: A Resource for Invasive Species Research.</title>
        <authorList>
            <person name="McCartney M.A."/>
            <person name="Auch B."/>
            <person name="Kono T."/>
            <person name="Mallez S."/>
            <person name="Zhang Y."/>
            <person name="Obille A."/>
            <person name="Becker A."/>
            <person name="Abrahante J.E."/>
            <person name="Garbe J."/>
            <person name="Badalamenti J.P."/>
            <person name="Herman A."/>
            <person name="Mangelson H."/>
            <person name="Liachko I."/>
            <person name="Sullivan S."/>
            <person name="Sone E.D."/>
            <person name="Koren S."/>
            <person name="Silverstein K.A.T."/>
            <person name="Beckman K.B."/>
            <person name="Gohl D.M."/>
        </authorList>
    </citation>
    <scope>NUCLEOTIDE SEQUENCE</scope>
    <source>
        <strain evidence="1">Duluth1</strain>
        <tissue evidence="1">Whole animal</tissue>
    </source>
</reference>
<protein>
    <submittedName>
        <fullName evidence="1">Uncharacterized protein</fullName>
    </submittedName>
</protein>
<dbReference type="Proteomes" id="UP000828390">
    <property type="component" value="Unassembled WGS sequence"/>
</dbReference>